<dbReference type="InterPro" id="IPR028973">
    <property type="entry name" value="PhnB-like"/>
</dbReference>
<comment type="caution">
    <text evidence="3">The sequence shown here is derived from an EMBL/GenBank/DDBJ whole genome shotgun (WGS) entry which is preliminary data.</text>
</comment>
<protein>
    <submittedName>
        <fullName evidence="3">VOC family protein</fullName>
    </submittedName>
</protein>
<evidence type="ECO:0000259" key="1">
    <source>
        <dbReference type="Pfam" id="PF03795"/>
    </source>
</evidence>
<keyword evidence="4" id="KW-1185">Reference proteome</keyword>
<dbReference type="CDD" id="cd06588">
    <property type="entry name" value="PhnB_like"/>
    <property type="match status" value="1"/>
</dbReference>
<sequence length="273" mass="30401">MKVMLMRKADTDTESGVMPSEDLLKAMADYNERMAKAGVFADGQGLRPTREGFRIQFRSGKPTIIQGPFEGESELLAGYSILEVSSLEEALNWARQWPVADAGGNATLEVRRYFELEDFEPGSAIDQHRALGQLPKEMNVHLSFAGNCREAMEFYAELIGGELEGLVTYSDTPTAAEVPAEMQDRIVHASLNLNGRRVMGADMAGDCYQQPQGAQIHLEYEDTEQAERVFRALSEGGAEIMPFAETFYAHRFGMTTDRFGIQWMISSRIAHCP</sequence>
<name>A0ABS6A7X3_9GAMM</name>
<reference evidence="3 4" key="1">
    <citation type="submission" date="2021-05" db="EMBL/GenBank/DDBJ databases">
        <title>Draft genomes of bacteria isolated from model marine particles.</title>
        <authorList>
            <person name="Datta M.S."/>
            <person name="Schwartzman J.A."/>
            <person name="Enke T.N."/>
            <person name="Saavedra J."/>
            <person name="Cermak N."/>
            <person name="Cordero O.X."/>
        </authorList>
    </citation>
    <scope>NUCLEOTIDE SEQUENCE [LARGE SCALE GENOMIC DNA]</scope>
    <source>
        <strain evidence="3 4">D2M19</strain>
    </source>
</reference>
<dbReference type="InterPro" id="IPR005545">
    <property type="entry name" value="YCII"/>
</dbReference>
<gene>
    <name evidence="3" type="ORF">KO508_09690</name>
</gene>
<dbReference type="Pfam" id="PF03795">
    <property type="entry name" value="YCII"/>
    <property type="match status" value="1"/>
</dbReference>
<feature type="domain" description="YCII-related" evidence="1">
    <location>
        <begin position="1"/>
        <end position="112"/>
    </location>
</feature>
<dbReference type="PANTHER" id="PTHR35174">
    <property type="entry name" value="BLL7171 PROTEIN-RELATED"/>
    <property type="match status" value="1"/>
</dbReference>
<dbReference type="EMBL" id="JAHKPV010000017">
    <property type="protein sequence ID" value="MBU2874278.1"/>
    <property type="molecule type" value="Genomic_DNA"/>
</dbReference>
<proteinExistence type="predicted"/>
<dbReference type="Pfam" id="PF06983">
    <property type="entry name" value="3-dmu-9_3-mt"/>
    <property type="match status" value="1"/>
</dbReference>
<organism evidence="3 4">
    <name type="scientific">Marinobacter salexigens</name>
    <dbReference type="NCBI Taxonomy" id="1925763"/>
    <lineage>
        <taxon>Bacteria</taxon>
        <taxon>Pseudomonadati</taxon>
        <taxon>Pseudomonadota</taxon>
        <taxon>Gammaproteobacteria</taxon>
        <taxon>Pseudomonadales</taxon>
        <taxon>Marinobacteraceae</taxon>
        <taxon>Marinobacter</taxon>
    </lineage>
</organism>
<dbReference type="Proteomes" id="UP000753376">
    <property type="component" value="Unassembled WGS sequence"/>
</dbReference>
<evidence type="ECO:0000313" key="4">
    <source>
        <dbReference type="Proteomes" id="UP000753376"/>
    </source>
</evidence>
<evidence type="ECO:0000313" key="3">
    <source>
        <dbReference type="EMBL" id="MBU2874278.1"/>
    </source>
</evidence>
<evidence type="ECO:0000259" key="2">
    <source>
        <dbReference type="Pfam" id="PF06983"/>
    </source>
</evidence>
<accession>A0ABS6A7X3</accession>
<feature type="domain" description="PhnB-like" evidence="2">
    <location>
        <begin position="138"/>
        <end position="265"/>
    </location>
</feature>
<dbReference type="RefSeq" id="WP_216008117.1">
    <property type="nucleotide sequence ID" value="NZ_JAHKPV010000017.1"/>
</dbReference>